<keyword evidence="3" id="KW-1185">Reference proteome</keyword>
<dbReference type="PANTHER" id="PTHR43236">
    <property type="entry name" value="ANTITOXIN HIGA1"/>
    <property type="match status" value="1"/>
</dbReference>
<evidence type="ECO:0000313" key="2">
    <source>
        <dbReference type="EMBL" id="MFC7270107.1"/>
    </source>
</evidence>
<dbReference type="PANTHER" id="PTHR43236:SF1">
    <property type="entry name" value="BLL7220 PROTEIN"/>
    <property type="match status" value="1"/>
</dbReference>
<evidence type="ECO:0000259" key="1">
    <source>
        <dbReference type="Pfam" id="PF06114"/>
    </source>
</evidence>
<dbReference type="InterPro" id="IPR052345">
    <property type="entry name" value="Rad_response_metalloprotease"/>
</dbReference>
<dbReference type="RefSeq" id="WP_262875034.1">
    <property type="nucleotide sequence ID" value="NZ_BAABKW010000016.1"/>
</dbReference>
<dbReference type="Proteomes" id="UP001596507">
    <property type="component" value="Unassembled WGS sequence"/>
</dbReference>
<dbReference type="InterPro" id="IPR010359">
    <property type="entry name" value="IrrE_HExxH"/>
</dbReference>
<feature type="domain" description="IrrE N-terminal-like" evidence="1">
    <location>
        <begin position="42"/>
        <end position="167"/>
    </location>
</feature>
<dbReference type="Gene3D" id="1.10.10.2910">
    <property type="match status" value="1"/>
</dbReference>
<comment type="caution">
    <text evidence="2">The sequence shown here is derived from an EMBL/GenBank/DDBJ whole genome shotgun (WGS) entry which is preliminary data.</text>
</comment>
<protein>
    <submittedName>
        <fullName evidence="2">ImmA/IrrE family metallo-endopeptidase</fullName>
    </submittedName>
</protein>
<proteinExistence type="predicted"/>
<organism evidence="2 3">
    <name type="scientific">Microbacterium fluvii</name>
    <dbReference type="NCBI Taxonomy" id="415215"/>
    <lineage>
        <taxon>Bacteria</taxon>
        <taxon>Bacillati</taxon>
        <taxon>Actinomycetota</taxon>
        <taxon>Actinomycetes</taxon>
        <taxon>Micrococcales</taxon>
        <taxon>Microbacteriaceae</taxon>
        <taxon>Microbacterium</taxon>
    </lineage>
</organism>
<reference evidence="3" key="1">
    <citation type="journal article" date="2019" name="Int. J. Syst. Evol. Microbiol.">
        <title>The Global Catalogue of Microorganisms (GCM) 10K type strain sequencing project: providing services to taxonomists for standard genome sequencing and annotation.</title>
        <authorList>
            <consortium name="The Broad Institute Genomics Platform"/>
            <consortium name="The Broad Institute Genome Sequencing Center for Infectious Disease"/>
            <person name="Wu L."/>
            <person name="Ma J."/>
        </authorList>
    </citation>
    <scope>NUCLEOTIDE SEQUENCE [LARGE SCALE GENOMIC DNA]</scope>
    <source>
        <strain evidence="3">CGMCC 1.15772</strain>
    </source>
</reference>
<name>A0ABW2HFL8_9MICO</name>
<dbReference type="EMBL" id="JBHTBE010000004">
    <property type="protein sequence ID" value="MFC7270107.1"/>
    <property type="molecule type" value="Genomic_DNA"/>
</dbReference>
<dbReference type="Pfam" id="PF06114">
    <property type="entry name" value="Peptidase_M78"/>
    <property type="match status" value="1"/>
</dbReference>
<evidence type="ECO:0000313" key="3">
    <source>
        <dbReference type="Proteomes" id="UP001596507"/>
    </source>
</evidence>
<gene>
    <name evidence="2" type="ORF">ACFQRL_14180</name>
</gene>
<sequence length="173" mass="19098">MAEVSVVGKSAYACAHDVIREHLLDSEGMLNIPVDPFGLASKLGIEVSFGQLSEGTAGLIVREAEADATRVLLNRSDAANRQKFTLAHELGHYFRHQSDGDHVFGYVDERADLASRGTNEEEIWSNKFAAELLMPGFAVRQLYSEGWDLRRLAREFAVSEAAMGYRLQNLGLA</sequence>
<accession>A0ABW2HFL8</accession>